<accession>A0ABQ3RMU6</accession>
<evidence type="ECO:0000313" key="2">
    <source>
        <dbReference type="EMBL" id="GHI57175.1"/>
    </source>
</evidence>
<sequence>MPEHAPTLQLIGVTVLAVAAVVWAGVLLRLLRRAGLAAGAAGARRRTVPLPAVPRQSPVGPPRESVELTPAEQDAFAGLVRHLANG</sequence>
<organism evidence="2 3">
    <name type="scientific">Streptomyces rubradiris</name>
    <name type="common">Streptomyces achromogenes subsp. rubradiris</name>
    <dbReference type="NCBI Taxonomy" id="285531"/>
    <lineage>
        <taxon>Bacteria</taxon>
        <taxon>Bacillati</taxon>
        <taxon>Actinomycetota</taxon>
        <taxon>Actinomycetes</taxon>
        <taxon>Kitasatosporales</taxon>
        <taxon>Streptomycetaceae</taxon>
        <taxon>Streptomyces</taxon>
    </lineage>
</organism>
<comment type="caution">
    <text evidence="2">The sequence shown here is derived from an EMBL/GenBank/DDBJ whole genome shotgun (WGS) entry which is preliminary data.</text>
</comment>
<evidence type="ECO:0000313" key="3">
    <source>
        <dbReference type="Proteomes" id="UP000646738"/>
    </source>
</evidence>
<gene>
    <name evidence="2" type="ORF">Srubr_70210</name>
</gene>
<dbReference type="EMBL" id="BNEA01000015">
    <property type="protein sequence ID" value="GHI57175.1"/>
    <property type="molecule type" value="Genomic_DNA"/>
</dbReference>
<dbReference type="RefSeq" id="WP_189992184.1">
    <property type="nucleotide sequence ID" value="NZ_BNCB01000004.1"/>
</dbReference>
<dbReference type="Proteomes" id="UP000646738">
    <property type="component" value="Unassembled WGS sequence"/>
</dbReference>
<reference evidence="3" key="1">
    <citation type="submission" date="2023-07" db="EMBL/GenBank/DDBJ databases">
        <title>Whole genome shotgun sequence of Streptomyces achromogenes subsp. rubradiris NBRC 14000.</title>
        <authorList>
            <person name="Komaki H."/>
            <person name="Tamura T."/>
        </authorList>
    </citation>
    <scope>NUCLEOTIDE SEQUENCE [LARGE SCALE GENOMIC DNA]</scope>
    <source>
        <strain evidence="3">NBRC 14000</strain>
    </source>
</reference>
<proteinExistence type="predicted"/>
<name>A0ABQ3RMU6_STRRR</name>
<keyword evidence="1" id="KW-1133">Transmembrane helix</keyword>
<keyword evidence="1" id="KW-0812">Transmembrane</keyword>
<protein>
    <submittedName>
        <fullName evidence="2">Uncharacterized protein</fullName>
    </submittedName>
</protein>
<keyword evidence="1" id="KW-0472">Membrane</keyword>
<evidence type="ECO:0000256" key="1">
    <source>
        <dbReference type="SAM" id="Phobius"/>
    </source>
</evidence>
<feature type="transmembrane region" description="Helical" evidence="1">
    <location>
        <begin position="6"/>
        <end position="28"/>
    </location>
</feature>
<keyword evidence="3" id="KW-1185">Reference proteome</keyword>